<evidence type="ECO:0000259" key="15">
    <source>
        <dbReference type="SMART" id="SM00562"/>
    </source>
</evidence>
<dbReference type="Pfam" id="PF00334">
    <property type="entry name" value="NDK"/>
    <property type="match status" value="1"/>
</dbReference>
<dbReference type="PROSITE" id="PS51374">
    <property type="entry name" value="NDPK_LIKE"/>
    <property type="match status" value="1"/>
</dbReference>
<dbReference type="PROSITE" id="PS00469">
    <property type="entry name" value="NDPK"/>
    <property type="match status" value="1"/>
</dbReference>
<evidence type="ECO:0000256" key="13">
    <source>
        <dbReference type="RuleBase" id="RU004011"/>
    </source>
</evidence>
<keyword evidence="7 11" id="KW-0067">ATP-binding</keyword>
<feature type="active site" description="Pros-phosphohistidine intermediate" evidence="11 12">
    <location>
        <position position="115"/>
    </location>
</feature>
<dbReference type="GO" id="GO:0005524">
    <property type="term" value="F:ATP binding"/>
    <property type="evidence" value="ECO:0007669"/>
    <property type="project" value="UniProtKB-UniRule"/>
</dbReference>
<feature type="binding site" evidence="11 12">
    <location>
        <position position="91"/>
    </location>
    <ligand>
        <name>ATP</name>
        <dbReference type="ChEBI" id="CHEBI:30616"/>
    </ligand>
</feature>
<dbReference type="FunFam" id="3.30.70.141:FF:000002">
    <property type="entry name" value="Nucleoside diphosphate kinase"/>
    <property type="match status" value="1"/>
</dbReference>
<evidence type="ECO:0000256" key="9">
    <source>
        <dbReference type="ARBA" id="ARBA00024802"/>
    </source>
</evidence>
<dbReference type="PANTHER" id="PTHR11349">
    <property type="entry name" value="NUCLEOSIDE DIPHOSPHATE KINASE"/>
    <property type="match status" value="1"/>
</dbReference>
<dbReference type="NCBIfam" id="NF001908">
    <property type="entry name" value="PRK00668.1"/>
    <property type="match status" value="1"/>
</dbReference>
<dbReference type="EMBL" id="QGTQ01000004">
    <property type="protein sequence ID" value="PWW05549.1"/>
    <property type="molecule type" value="Genomic_DNA"/>
</dbReference>
<feature type="domain" description="Nucleoside diphosphate kinase-like" evidence="15">
    <location>
        <begin position="1"/>
        <end position="138"/>
    </location>
</feature>
<dbReference type="PRINTS" id="PR01243">
    <property type="entry name" value="NUCDPKINASE"/>
</dbReference>
<dbReference type="GO" id="GO:0006241">
    <property type="term" value="P:CTP biosynthetic process"/>
    <property type="evidence" value="ECO:0007669"/>
    <property type="project" value="UniProtKB-UniRule"/>
</dbReference>
<evidence type="ECO:0000256" key="8">
    <source>
        <dbReference type="ARBA" id="ARBA00023080"/>
    </source>
</evidence>
<name>A0A2V2Z517_9BACL</name>
<evidence type="ECO:0000256" key="6">
    <source>
        <dbReference type="ARBA" id="ARBA00022777"/>
    </source>
</evidence>
<evidence type="ECO:0000256" key="11">
    <source>
        <dbReference type="HAMAP-Rule" id="MF_00451"/>
    </source>
</evidence>
<dbReference type="GO" id="GO:0004550">
    <property type="term" value="F:nucleoside diphosphate kinase activity"/>
    <property type="evidence" value="ECO:0007669"/>
    <property type="project" value="UniProtKB-UniRule"/>
</dbReference>
<dbReference type="CDD" id="cd04413">
    <property type="entry name" value="NDPk_I"/>
    <property type="match status" value="1"/>
</dbReference>
<dbReference type="InterPro" id="IPR034907">
    <property type="entry name" value="NDK-like_dom"/>
</dbReference>
<gene>
    <name evidence="11" type="primary">ndk</name>
    <name evidence="16" type="ORF">DFQ01_104109</name>
</gene>
<comment type="subcellular location">
    <subcellularLocation>
        <location evidence="11">Cytoplasm</location>
    </subcellularLocation>
</comment>
<keyword evidence="11" id="KW-0963">Cytoplasm</keyword>
<dbReference type="InterPro" id="IPR001564">
    <property type="entry name" value="Nucleoside_diP_kinase"/>
</dbReference>
<keyword evidence="8 11" id="KW-0546">Nucleotide metabolism</keyword>
<dbReference type="GO" id="GO:0006228">
    <property type="term" value="P:UTP biosynthetic process"/>
    <property type="evidence" value="ECO:0007669"/>
    <property type="project" value="UniProtKB-UniRule"/>
</dbReference>
<evidence type="ECO:0000313" key="16">
    <source>
        <dbReference type="EMBL" id="PWW05549.1"/>
    </source>
</evidence>
<comment type="caution">
    <text evidence="16">The sequence shown here is derived from an EMBL/GenBank/DDBJ whole genome shotgun (WGS) entry which is preliminary data.</text>
</comment>
<evidence type="ECO:0000256" key="1">
    <source>
        <dbReference type="ARBA" id="ARBA00001946"/>
    </source>
</evidence>
<dbReference type="SUPFAM" id="SSF54919">
    <property type="entry name" value="Nucleoside diphosphate kinase, NDK"/>
    <property type="match status" value="1"/>
</dbReference>
<comment type="function">
    <text evidence="9">(Microbial infection) Catalyzes the phosphorylation of dZDP to dZTP, when the bacterium is infected by a phage that produces the substrate for the synthesis of dZTP (2- amino-2'-deoxyadenosine 5'-triphosphate), which is then used by the phage as a DNA polymerase substrate.</text>
</comment>
<keyword evidence="11" id="KW-0460">Magnesium</keyword>
<dbReference type="InterPro" id="IPR036850">
    <property type="entry name" value="NDK-like_dom_sf"/>
</dbReference>
<reference evidence="16 17" key="1">
    <citation type="submission" date="2018-05" db="EMBL/GenBank/DDBJ databases">
        <title>Genomic Encyclopedia of Type Strains, Phase III (KMG-III): the genomes of soil and plant-associated and newly described type strains.</title>
        <authorList>
            <person name="Whitman W."/>
        </authorList>
    </citation>
    <scope>NUCLEOTIDE SEQUENCE [LARGE SCALE GENOMIC DNA]</scope>
    <source>
        <strain evidence="16 17">CECT 5696</strain>
    </source>
</reference>
<comment type="subunit">
    <text evidence="11">Homotetramer.</text>
</comment>
<evidence type="ECO:0000256" key="14">
    <source>
        <dbReference type="RuleBase" id="RU004013"/>
    </source>
</evidence>
<accession>A0A2V2Z517</accession>
<dbReference type="SMART" id="SM00562">
    <property type="entry name" value="NDK"/>
    <property type="match status" value="1"/>
</dbReference>
<protein>
    <recommendedName>
        <fullName evidence="11 14">Nucleoside diphosphate kinase</fullName>
        <shortName evidence="11">NDK</shortName>
        <shortName evidence="11">NDP kinase</shortName>
        <ecNumber evidence="11 14">2.7.4.6</ecNumber>
    </recommendedName>
    <alternativeName>
        <fullName evidence="11">Nucleoside-2-P kinase</fullName>
    </alternativeName>
</protein>
<comment type="catalytic activity">
    <reaction evidence="10">
        <text>dZDP + ATP = dZTP + ADP</text>
        <dbReference type="Rhea" id="RHEA:67644"/>
        <dbReference type="ChEBI" id="CHEBI:30616"/>
        <dbReference type="ChEBI" id="CHEBI:172929"/>
        <dbReference type="ChEBI" id="CHEBI:172931"/>
        <dbReference type="ChEBI" id="CHEBI:456216"/>
    </reaction>
</comment>
<keyword evidence="11" id="KW-0479">Metal-binding</keyword>
<proteinExistence type="inferred from homology"/>
<comment type="similarity">
    <text evidence="2 11 12 13">Belongs to the NDK family.</text>
</comment>
<dbReference type="GO" id="GO:0046872">
    <property type="term" value="F:metal ion binding"/>
    <property type="evidence" value="ECO:0007669"/>
    <property type="project" value="UniProtKB-KW"/>
</dbReference>
<feature type="binding site" evidence="11 12">
    <location>
        <position position="102"/>
    </location>
    <ligand>
        <name>ATP</name>
        <dbReference type="ChEBI" id="CHEBI:30616"/>
    </ligand>
</feature>
<evidence type="ECO:0000256" key="3">
    <source>
        <dbReference type="ARBA" id="ARBA00022553"/>
    </source>
</evidence>
<keyword evidence="17" id="KW-1185">Reference proteome</keyword>
<feature type="binding site" evidence="11 12">
    <location>
        <position position="9"/>
    </location>
    <ligand>
        <name>ATP</name>
        <dbReference type="ChEBI" id="CHEBI:30616"/>
    </ligand>
</feature>
<comment type="cofactor">
    <cofactor evidence="1 11">
        <name>Mg(2+)</name>
        <dbReference type="ChEBI" id="CHEBI:18420"/>
    </cofactor>
</comment>
<dbReference type="Proteomes" id="UP000246635">
    <property type="component" value="Unassembled WGS sequence"/>
</dbReference>
<dbReference type="InterPro" id="IPR023005">
    <property type="entry name" value="Nucleoside_diP_kinase_AS"/>
</dbReference>
<dbReference type="HAMAP" id="MF_00451">
    <property type="entry name" value="NDP_kinase"/>
    <property type="match status" value="1"/>
</dbReference>
<keyword evidence="6 11" id="KW-0418">Kinase</keyword>
<organism evidence="16 17">
    <name type="scientific">Paenibacillus cellulosilyticus</name>
    <dbReference type="NCBI Taxonomy" id="375489"/>
    <lineage>
        <taxon>Bacteria</taxon>
        <taxon>Bacillati</taxon>
        <taxon>Bacillota</taxon>
        <taxon>Bacilli</taxon>
        <taxon>Bacillales</taxon>
        <taxon>Paenibacillaceae</taxon>
        <taxon>Paenibacillus</taxon>
    </lineage>
</organism>
<sequence length="147" mass="16676">MERTFLMIKPDGVQRGLIGEIVGRFERKGLKLIASKLMRISPELAERHYAEHKGKSFYEPLIEFTTSGPVFAMVWGGDNVIALTRALIGKTDALEALPGTIRSDFAVHTRFNLIHGSDSVENAEREIALFFEPDQLIDYELTIQRWI</sequence>
<dbReference type="OrthoDB" id="9801161at2"/>
<keyword evidence="5 11" id="KW-0547">Nucleotide-binding</keyword>
<evidence type="ECO:0000313" key="17">
    <source>
        <dbReference type="Proteomes" id="UP000246635"/>
    </source>
</evidence>
<keyword evidence="4 11" id="KW-0808">Transferase</keyword>
<feature type="binding site" evidence="11 12">
    <location>
        <position position="57"/>
    </location>
    <ligand>
        <name>ATP</name>
        <dbReference type="ChEBI" id="CHEBI:30616"/>
    </ligand>
</feature>
<dbReference type="GO" id="GO:0006183">
    <property type="term" value="P:GTP biosynthetic process"/>
    <property type="evidence" value="ECO:0007669"/>
    <property type="project" value="UniProtKB-UniRule"/>
</dbReference>
<keyword evidence="3 11" id="KW-0597">Phosphoprotein</keyword>
<dbReference type="AlphaFoldDB" id="A0A2V2Z517"/>
<evidence type="ECO:0000256" key="7">
    <source>
        <dbReference type="ARBA" id="ARBA00022840"/>
    </source>
</evidence>
<dbReference type="GO" id="GO:0005737">
    <property type="term" value="C:cytoplasm"/>
    <property type="evidence" value="ECO:0007669"/>
    <property type="project" value="UniProtKB-SubCell"/>
</dbReference>
<comment type="catalytic activity">
    <reaction evidence="11">
        <text>a ribonucleoside 5'-diphosphate + ATP = a ribonucleoside 5'-triphosphate + ADP</text>
        <dbReference type="Rhea" id="RHEA:18113"/>
        <dbReference type="ChEBI" id="CHEBI:30616"/>
        <dbReference type="ChEBI" id="CHEBI:57930"/>
        <dbReference type="ChEBI" id="CHEBI:61557"/>
        <dbReference type="ChEBI" id="CHEBI:456216"/>
        <dbReference type="EC" id="2.7.4.6"/>
    </reaction>
</comment>
<dbReference type="Gene3D" id="3.30.70.141">
    <property type="entry name" value="Nucleoside diphosphate kinase-like domain"/>
    <property type="match status" value="1"/>
</dbReference>
<evidence type="ECO:0000256" key="12">
    <source>
        <dbReference type="PROSITE-ProRule" id="PRU00706"/>
    </source>
</evidence>
<dbReference type="EC" id="2.7.4.6" evidence="11 14"/>
<evidence type="ECO:0000256" key="5">
    <source>
        <dbReference type="ARBA" id="ARBA00022741"/>
    </source>
</evidence>
<feature type="binding site" evidence="11 12">
    <location>
        <position position="85"/>
    </location>
    <ligand>
        <name>ATP</name>
        <dbReference type="ChEBI" id="CHEBI:30616"/>
    </ligand>
</feature>
<evidence type="ECO:0000256" key="10">
    <source>
        <dbReference type="ARBA" id="ARBA00047945"/>
    </source>
</evidence>
<evidence type="ECO:0000256" key="2">
    <source>
        <dbReference type="ARBA" id="ARBA00008142"/>
    </source>
</evidence>
<evidence type="ECO:0000256" key="4">
    <source>
        <dbReference type="ARBA" id="ARBA00022679"/>
    </source>
</evidence>
<comment type="catalytic activity">
    <reaction evidence="11 14">
        <text>a 2'-deoxyribonucleoside 5'-diphosphate + ATP = a 2'-deoxyribonucleoside 5'-triphosphate + ADP</text>
        <dbReference type="Rhea" id="RHEA:44640"/>
        <dbReference type="ChEBI" id="CHEBI:30616"/>
        <dbReference type="ChEBI" id="CHEBI:61560"/>
        <dbReference type="ChEBI" id="CHEBI:73316"/>
        <dbReference type="ChEBI" id="CHEBI:456216"/>
        <dbReference type="EC" id="2.7.4.6"/>
    </reaction>
</comment>
<comment type="function">
    <text evidence="11">Major role in the synthesis of nucleoside triphosphates other than ATP. The ATP gamma phosphate is transferred to the NDP beta phosphate via a ping-pong mechanism, using a phosphorylated active-site intermediate.</text>
</comment>
<dbReference type="RefSeq" id="WP_110043388.1">
    <property type="nucleotide sequence ID" value="NZ_CP054612.1"/>
</dbReference>
<feature type="binding site" evidence="11 12">
    <location>
        <position position="112"/>
    </location>
    <ligand>
        <name>ATP</name>
        <dbReference type="ChEBI" id="CHEBI:30616"/>
    </ligand>
</feature>